<evidence type="ECO:0000313" key="10">
    <source>
        <dbReference type="EMBL" id="WOK08660.1"/>
    </source>
</evidence>
<comment type="similarity">
    <text evidence="2 8">Belongs to the PHP hydrolase family. HisK subfamily.</text>
</comment>
<name>A0ABZ0IWA9_9BACT</name>
<evidence type="ECO:0000256" key="5">
    <source>
        <dbReference type="ARBA" id="ARBA00022801"/>
    </source>
</evidence>
<evidence type="ECO:0000256" key="4">
    <source>
        <dbReference type="ARBA" id="ARBA00022605"/>
    </source>
</evidence>
<protein>
    <recommendedName>
        <fullName evidence="3 8">Histidinol-phosphatase</fullName>
        <shortName evidence="8">HolPase</shortName>
        <ecNumber evidence="3 8">3.1.3.15</ecNumber>
    </recommendedName>
</protein>
<evidence type="ECO:0000256" key="6">
    <source>
        <dbReference type="ARBA" id="ARBA00023102"/>
    </source>
</evidence>
<dbReference type="Proteomes" id="UP001302349">
    <property type="component" value="Chromosome"/>
</dbReference>
<organism evidence="10 11">
    <name type="scientific">Imperialibacter roseus</name>
    <dbReference type="NCBI Taxonomy" id="1324217"/>
    <lineage>
        <taxon>Bacteria</taxon>
        <taxon>Pseudomonadati</taxon>
        <taxon>Bacteroidota</taxon>
        <taxon>Cytophagia</taxon>
        <taxon>Cytophagales</taxon>
        <taxon>Flammeovirgaceae</taxon>
        <taxon>Imperialibacter</taxon>
    </lineage>
</organism>
<evidence type="ECO:0000256" key="3">
    <source>
        <dbReference type="ARBA" id="ARBA00013085"/>
    </source>
</evidence>
<gene>
    <name evidence="10" type="ORF">RT717_08425</name>
</gene>
<dbReference type="InterPro" id="IPR004013">
    <property type="entry name" value="PHP_dom"/>
</dbReference>
<accession>A0ABZ0IWA9</accession>
<dbReference type="NCBIfam" id="TIGR01856">
    <property type="entry name" value="hisJ_fam"/>
    <property type="match status" value="1"/>
</dbReference>
<dbReference type="Gene3D" id="3.20.20.140">
    <property type="entry name" value="Metal-dependent hydrolases"/>
    <property type="match status" value="1"/>
</dbReference>
<evidence type="ECO:0000256" key="2">
    <source>
        <dbReference type="ARBA" id="ARBA00009152"/>
    </source>
</evidence>
<evidence type="ECO:0000313" key="11">
    <source>
        <dbReference type="Proteomes" id="UP001302349"/>
    </source>
</evidence>
<keyword evidence="11" id="KW-1185">Reference proteome</keyword>
<reference evidence="10 11" key="1">
    <citation type="journal article" date="2023" name="Microbiol. Resour. Announc.">
        <title>Complete Genome Sequence of Imperialibacter roseus strain P4T.</title>
        <authorList>
            <person name="Tizabi D.R."/>
            <person name="Bachvaroff T."/>
            <person name="Hill R.T."/>
        </authorList>
    </citation>
    <scope>NUCLEOTIDE SEQUENCE [LARGE SCALE GENOMIC DNA]</scope>
    <source>
        <strain evidence="10 11">P4T</strain>
    </source>
</reference>
<dbReference type="InterPro" id="IPR010140">
    <property type="entry name" value="Histidinol_P_phosphatase_HisJ"/>
</dbReference>
<dbReference type="InterPro" id="IPR016195">
    <property type="entry name" value="Pol/histidinol_Pase-like"/>
</dbReference>
<dbReference type="EMBL" id="CP136051">
    <property type="protein sequence ID" value="WOK08660.1"/>
    <property type="molecule type" value="Genomic_DNA"/>
</dbReference>
<dbReference type="PANTHER" id="PTHR21039">
    <property type="entry name" value="HISTIDINOL PHOSPHATASE-RELATED"/>
    <property type="match status" value="1"/>
</dbReference>
<dbReference type="PANTHER" id="PTHR21039:SF0">
    <property type="entry name" value="HISTIDINOL-PHOSPHATASE"/>
    <property type="match status" value="1"/>
</dbReference>
<evidence type="ECO:0000256" key="1">
    <source>
        <dbReference type="ARBA" id="ARBA00004970"/>
    </source>
</evidence>
<dbReference type="CDD" id="cd12110">
    <property type="entry name" value="PHP_HisPPase_Hisj_like"/>
    <property type="match status" value="1"/>
</dbReference>
<comment type="catalytic activity">
    <reaction evidence="7 8">
        <text>L-histidinol phosphate + H2O = L-histidinol + phosphate</text>
        <dbReference type="Rhea" id="RHEA:14465"/>
        <dbReference type="ChEBI" id="CHEBI:15377"/>
        <dbReference type="ChEBI" id="CHEBI:43474"/>
        <dbReference type="ChEBI" id="CHEBI:57699"/>
        <dbReference type="ChEBI" id="CHEBI:57980"/>
        <dbReference type="EC" id="3.1.3.15"/>
    </reaction>
</comment>
<keyword evidence="6 8" id="KW-0368">Histidine biosynthesis</keyword>
<evidence type="ECO:0000256" key="7">
    <source>
        <dbReference type="ARBA" id="ARBA00049158"/>
    </source>
</evidence>
<sequence length="288" mass="32516">MKGWTNYHSHTHYCDGKGTAEEYISRAVELGMISYGISSHAPTPFTWPWTMKREAMSDYFTDIQDCKAKYLGIIDVYSSLEVDFIPGVISVNSDWIVDADLDYSIGSVHFVDSFADGTPWEIDGASKVFDDGLQSIFGGDAKAAVQRYFALTRQMIQEAPPTIVGHLDKIKMQNANGLLFNENDRWYQKEIVETLEAVKGKGLMLEINTRGLYKKKTTTSYPSPWIFRYLKDMSIPIMINSDSHHTQEMTGFFSETAEQLVSAGLTQVMVLLNNDWQEGRLTVDGIEV</sequence>
<dbReference type="RefSeq" id="WP_317491295.1">
    <property type="nucleotide sequence ID" value="NZ_CP136051.1"/>
</dbReference>
<dbReference type="SUPFAM" id="SSF89550">
    <property type="entry name" value="PHP domain-like"/>
    <property type="match status" value="1"/>
</dbReference>
<dbReference type="Pfam" id="PF02811">
    <property type="entry name" value="PHP"/>
    <property type="match status" value="1"/>
</dbReference>
<dbReference type="EC" id="3.1.3.15" evidence="3 8"/>
<comment type="pathway">
    <text evidence="1 8">Amino-acid biosynthesis; L-histidine biosynthesis; L-histidine from 5-phospho-alpha-D-ribose 1-diphosphate: step 8/9.</text>
</comment>
<feature type="domain" description="PHP" evidence="9">
    <location>
        <begin position="7"/>
        <end position="209"/>
    </location>
</feature>
<keyword evidence="5 8" id="KW-0378">Hydrolase</keyword>
<proteinExistence type="inferred from homology"/>
<keyword evidence="4 8" id="KW-0028">Amino-acid biosynthesis</keyword>
<evidence type="ECO:0000256" key="8">
    <source>
        <dbReference type="RuleBase" id="RU366003"/>
    </source>
</evidence>
<evidence type="ECO:0000259" key="9">
    <source>
        <dbReference type="Pfam" id="PF02811"/>
    </source>
</evidence>